<dbReference type="OrthoDB" id="676979at2759"/>
<dbReference type="PANTHER" id="PTHR15454:SF69">
    <property type="entry name" value="SERINE_THREONINE-PROTEIN KINASE 11-INTERACTING PROTEIN"/>
    <property type="match status" value="1"/>
</dbReference>
<dbReference type="PANTHER" id="PTHR15454">
    <property type="entry name" value="NISCHARIN RELATED"/>
    <property type="match status" value="1"/>
</dbReference>
<evidence type="ECO:0000256" key="1">
    <source>
        <dbReference type="ARBA" id="ARBA00004496"/>
    </source>
</evidence>
<evidence type="ECO:0000256" key="5">
    <source>
        <dbReference type="SAM" id="MobiDB-lite"/>
    </source>
</evidence>
<comment type="subcellular location">
    <subcellularLocation>
        <location evidence="1">Cytoplasm</location>
    </subcellularLocation>
</comment>
<dbReference type="InterPro" id="IPR001611">
    <property type="entry name" value="Leu-rich_rpt"/>
</dbReference>
<dbReference type="SMART" id="SM00369">
    <property type="entry name" value="LRR_TYP"/>
    <property type="match status" value="4"/>
</dbReference>
<dbReference type="EMBL" id="JABCKI010000525">
    <property type="protein sequence ID" value="KAG5650187.1"/>
    <property type="molecule type" value="Genomic_DNA"/>
</dbReference>
<feature type="compositionally biased region" description="Basic and acidic residues" evidence="5">
    <location>
        <begin position="740"/>
        <end position="752"/>
    </location>
</feature>
<feature type="region of interest" description="Disordered" evidence="5">
    <location>
        <begin position="22"/>
        <end position="46"/>
    </location>
</feature>
<reference evidence="6" key="1">
    <citation type="submission" date="2021-02" db="EMBL/GenBank/DDBJ databases">
        <authorList>
            <person name="Nieuwenhuis M."/>
            <person name="Van De Peppel L.J.J."/>
        </authorList>
    </citation>
    <scope>NUCLEOTIDE SEQUENCE</scope>
    <source>
        <strain evidence="6">D49</strain>
    </source>
</reference>
<feature type="compositionally biased region" description="Basic residues" evidence="5">
    <location>
        <begin position="253"/>
        <end position="262"/>
    </location>
</feature>
<accession>A0A9P7GNI7</accession>
<dbReference type="Gene3D" id="3.80.10.10">
    <property type="entry name" value="Ribonuclease Inhibitor"/>
    <property type="match status" value="2"/>
</dbReference>
<dbReference type="InterPro" id="IPR003591">
    <property type="entry name" value="Leu-rich_rpt_typical-subtyp"/>
</dbReference>
<organism evidence="6 7">
    <name type="scientific">Sphagnurus paluster</name>
    <dbReference type="NCBI Taxonomy" id="117069"/>
    <lineage>
        <taxon>Eukaryota</taxon>
        <taxon>Fungi</taxon>
        <taxon>Dikarya</taxon>
        <taxon>Basidiomycota</taxon>
        <taxon>Agaricomycotina</taxon>
        <taxon>Agaricomycetes</taxon>
        <taxon>Agaricomycetidae</taxon>
        <taxon>Agaricales</taxon>
        <taxon>Tricholomatineae</taxon>
        <taxon>Lyophyllaceae</taxon>
        <taxon>Sphagnurus</taxon>
    </lineage>
</organism>
<comment type="caution">
    <text evidence="6">The sequence shown here is derived from an EMBL/GenBank/DDBJ whole genome shotgun (WGS) entry which is preliminary data.</text>
</comment>
<proteinExistence type="predicted"/>
<protein>
    <submittedName>
        <fullName evidence="6">Uncharacterized protein</fullName>
    </submittedName>
</protein>
<keyword evidence="4" id="KW-0677">Repeat</keyword>
<keyword evidence="3" id="KW-0433">Leucine-rich repeat</keyword>
<feature type="region of interest" description="Disordered" evidence="5">
    <location>
        <begin position="247"/>
        <end position="288"/>
    </location>
</feature>
<sequence length="784" mass="86177">MSHEPGDVYIRRLASFVRTNEKNIAEGGHPRRRRTQRPPSEPASLFNPLGWFSSDLTGQTEPPPKPVVLSVDTHRLFYVLMRMEALGFDIGTLDVEVENPSRPMSFINIFPNTDKSDTLSLASFRSSLSSVSGLSLGGGWWSRPEPISVASELRYLFSSFTKIPALTVNAPGRKGIAELSNEPPNQNALPLDAFKNLQSLECVDIDPRTLLGWDRLAESLRSLKIKKSGLEDMSDIFIGAVIDDQARREGSTSRKRRRRIPRGPRQETPFYTTRLPNAVPEVSDAEENARTNDYGVQPQHEDGTSSPPPSVELSSIKWAFLKHLSLSDNSLTFFPSDVLPYVTSLTHLDLSSNLLVSVPPGLGGLYNLVSLNLSDNMIDSVLGIYLSLGQVLSLNLSHNRLESICGLERLTALERVDLRGNLIEESAEIGRLATLPNIGDVWVEANPLTELEENYRVACFDHFWKEQKTITLDGTPPGYYEKRNLTVAPPEQMSSSRPLSTAYSPPVVAVGQPHHPTPPFSASSLDKYPTPPSSNASPSLGPVGGAMGKARRKNLRRVVDLDGDHSEASSAGPTHFRDRSTASSQIKSKPRTKTKKLLEDPPPEQSTPARRWGQIGTLDTEEQAPTFSDAYAEEPMSIERASSSSTIIAAPITSTQEPTRRTRHGRYQTEFIPSSATFDDLDSPTFKPPYSDQGSSSTSPLTPPSLRKARGATLSSKSGVRRTRVSASVYEPAPASNEEGGSRDSEDIKDNAEAYRRRIEALKQDMGDGWLKVFSQSQLKSTSS</sequence>
<evidence type="ECO:0000256" key="3">
    <source>
        <dbReference type="ARBA" id="ARBA00022614"/>
    </source>
</evidence>
<feature type="region of interest" description="Disordered" evidence="5">
    <location>
        <begin position="475"/>
        <end position="550"/>
    </location>
</feature>
<evidence type="ECO:0000256" key="2">
    <source>
        <dbReference type="ARBA" id="ARBA00022490"/>
    </source>
</evidence>
<dbReference type="SUPFAM" id="SSF52075">
    <property type="entry name" value="Outer arm dynein light chain 1"/>
    <property type="match status" value="1"/>
</dbReference>
<feature type="compositionally biased region" description="Low complexity" evidence="5">
    <location>
        <begin position="641"/>
        <end position="655"/>
    </location>
</feature>
<dbReference type="GO" id="GO:0005737">
    <property type="term" value="C:cytoplasm"/>
    <property type="evidence" value="ECO:0007669"/>
    <property type="project" value="UniProtKB-SubCell"/>
</dbReference>
<dbReference type="Pfam" id="PF13855">
    <property type="entry name" value="LRR_8"/>
    <property type="match status" value="1"/>
</dbReference>
<gene>
    <name evidence="6" type="ORF">H0H81_000393</name>
</gene>
<evidence type="ECO:0000256" key="4">
    <source>
        <dbReference type="ARBA" id="ARBA00022737"/>
    </source>
</evidence>
<reference evidence="6" key="2">
    <citation type="submission" date="2021-10" db="EMBL/GenBank/DDBJ databases">
        <title>Phylogenomics reveals ancestral predisposition of the termite-cultivated fungus Termitomyces towards a domesticated lifestyle.</title>
        <authorList>
            <person name="Auxier B."/>
            <person name="Grum-Grzhimaylo A."/>
            <person name="Cardenas M.E."/>
            <person name="Lodge J.D."/>
            <person name="Laessoe T."/>
            <person name="Pedersen O."/>
            <person name="Smith M.E."/>
            <person name="Kuyper T.W."/>
            <person name="Franco-Molano E.A."/>
            <person name="Baroni T.J."/>
            <person name="Aanen D.K."/>
        </authorList>
    </citation>
    <scope>NUCLEOTIDE SEQUENCE</scope>
    <source>
        <strain evidence="6">D49</strain>
    </source>
</reference>
<feature type="region of interest" description="Disordered" evidence="5">
    <location>
        <begin position="562"/>
        <end position="752"/>
    </location>
</feature>
<dbReference type="AlphaFoldDB" id="A0A9P7GNI7"/>
<keyword evidence="2" id="KW-0963">Cytoplasm</keyword>
<name>A0A9P7GNI7_9AGAR</name>
<evidence type="ECO:0000313" key="6">
    <source>
        <dbReference type="EMBL" id="KAG5650187.1"/>
    </source>
</evidence>
<dbReference type="PROSITE" id="PS51450">
    <property type="entry name" value="LRR"/>
    <property type="match status" value="3"/>
</dbReference>
<keyword evidence="7" id="KW-1185">Reference proteome</keyword>
<feature type="compositionally biased region" description="Low complexity" evidence="5">
    <location>
        <begin position="695"/>
        <end position="706"/>
    </location>
</feature>
<dbReference type="Proteomes" id="UP000717328">
    <property type="component" value="Unassembled WGS sequence"/>
</dbReference>
<feature type="compositionally biased region" description="Polar residues" evidence="5">
    <location>
        <begin position="492"/>
        <end position="503"/>
    </location>
</feature>
<dbReference type="InterPro" id="IPR032675">
    <property type="entry name" value="LRR_dom_sf"/>
</dbReference>
<evidence type="ECO:0000313" key="7">
    <source>
        <dbReference type="Proteomes" id="UP000717328"/>
    </source>
</evidence>